<name>A0A9W6YBN5_9STRA</name>
<evidence type="ECO:0000256" key="1">
    <source>
        <dbReference type="SAM" id="MobiDB-lite"/>
    </source>
</evidence>
<reference evidence="2" key="1">
    <citation type="submission" date="2023-04" db="EMBL/GenBank/DDBJ databases">
        <title>Phytophthora fragariaefolia NBRC 109709.</title>
        <authorList>
            <person name="Ichikawa N."/>
            <person name="Sato H."/>
            <person name="Tonouchi N."/>
        </authorList>
    </citation>
    <scope>NUCLEOTIDE SEQUENCE</scope>
    <source>
        <strain evidence="2">NBRC 109709</strain>
    </source>
</reference>
<accession>A0A9W6YBN5</accession>
<dbReference type="OrthoDB" id="18186at2759"/>
<organism evidence="2 3">
    <name type="scientific">Phytophthora fragariaefolia</name>
    <dbReference type="NCBI Taxonomy" id="1490495"/>
    <lineage>
        <taxon>Eukaryota</taxon>
        <taxon>Sar</taxon>
        <taxon>Stramenopiles</taxon>
        <taxon>Oomycota</taxon>
        <taxon>Peronosporomycetes</taxon>
        <taxon>Peronosporales</taxon>
        <taxon>Peronosporaceae</taxon>
        <taxon>Phytophthora</taxon>
    </lineage>
</organism>
<dbReference type="EMBL" id="BSXT01004447">
    <property type="protein sequence ID" value="GMF57913.1"/>
    <property type="molecule type" value="Genomic_DNA"/>
</dbReference>
<feature type="region of interest" description="Disordered" evidence="1">
    <location>
        <begin position="219"/>
        <end position="284"/>
    </location>
</feature>
<sequence>MENAAKWWVDMGRRTPERKRTWTNLKKTLLRRYGEKLDKSAAEWRVSMRRMMPGETHADFGAGLRDVVGRNRVSELILSAQFYRCLDKTAKKLAKQHPKPRTLEEAVDKATEIDDPMGNVAQVMINIGQGWATAPSRYVIPLSGTMGNTNVIPGVSGTGLPSEMLSGAGNEVEVQQELEHVALFTNPQGVYNAYSGTWDPPPGHVWNGKYWYEPRKSARKAKITPATPHVAEAKRTAAKAKQRQEKLASSSDESDAKPRRKKAKAAVRQVTTGGRGDSQQRAEVVEHSARAWQVAIVRRMARPIPAVDKQVTGRFNAPSNRFATHAISPVTLPKQCTNAEAKAANDAYLQQREAKDTKENK</sequence>
<dbReference type="AlphaFoldDB" id="A0A9W6YBN5"/>
<evidence type="ECO:0000313" key="2">
    <source>
        <dbReference type="EMBL" id="GMF57913.1"/>
    </source>
</evidence>
<proteinExistence type="predicted"/>
<evidence type="ECO:0000313" key="3">
    <source>
        <dbReference type="Proteomes" id="UP001165121"/>
    </source>
</evidence>
<protein>
    <submittedName>
        <fullName evidence="2">Unnamed protein product</fullName>
    </submittedName>
</protein>
<keyword evidence="3" id="KW-1185">Reference proteome</keyword>
<gene>
    <name evidence="2" type="ORF">Pfra01_002482600</name>
</gene>
<comment type="caution">
    <text evidence="2">The sequence shown here is derived from an EMBL/GenBank/DDBJ whole genome shotgun (WGS) entry which is preliminary data.</text>
</comment>
<dbReference type="Proteomes" id="UP001165121">
    <property type="component" value="Unassembled WGS sequence"/>
</dbReference>